<keyword evidence="4" id="KW-1185">Reference proteome</keyword>
<dbReference type="OrthoDB" id="120383at2759"/>
<gene>
    <name evidence="3" type="ORF">THAOC_34277</name>
</gene>
<sequence length="1439" mass="158690">HGPPRRTTGTDNAKASDRHSSQAEEEPENDQSTGSLDDADVEVDGSSRPSTSGRNDESWHLTPVETDAEMLMLRMGSGNHHPFTSSTATPIHRNCEGGSDTSNLLSPSASLQAPFLPEGEDPQPDEGHGVSTRQQQAGMTNDQADETPQLGKNKEDGRPMRRTFRDAMIHADASQAFSPFCNPHTNLYAKKKMKRRKKLRGKQGNARIDSVSDRKPSLLQPNASTAREKIDSILQSSPDPTLQNYLPQFVFLNSNFYTKIKPYRMGQRDLPSNQIEVILRRRAVRKRGKAFGLAIETYDDSTATVNGSVVASQPALPPTHGRSRRLFPVQQPRNASPSPTKKEGPYYEDDSTISSTTISSQLNSIGAAITSQPDETIHNSSIVTIPPEEEIYGDTSLGLKLTIISGRVIIQSITPLDDGRSSPAQQCGTLLARGDTIIAVNGKSLIRENVYSPVSMDSIISALAPLSKPIVDAANKEYSREVRLRCAKGIGMNLLREQDERENLRLEERGRRRKMGLERSASAGAVIDPAADLFGIGSYLAVDQHSGMPMFGHIDRRTINPPTNVPVDDADNADGRELETEKADGKDKRDVTTKCPQMHLSVQARIAHEVFLDRQYIRKQHMSDFYVLGDNKSALLRPPTPPLIVQESSRDPSEIRQEQLKLCARVMSQAKTLVDLAERQDLGLDDLEEDEDPLEVASRVCGTASIRTGASRRRWHRGDSVNDARSANAGSASSSNDNADSRTLRSGDSFGEYDNSLLIELAANNEPWKANVLKHLAVYADATAEGAEIPLPPQGDAATSSGFDHLLFGGDVASILSKKKQSLSLPPGELSALLYDLVDLLESSLPDQIFMKESSTPSAPPAMSGDKTVSFNLDKPHSKGNVKLATDFLVDSALGLWLRTFRPLPWKQRRTLWPTSSSNVGDGDSTIMSMSRMDDLDTLSLTSGFTSRTGKTLAEKEKRNLRELVEDLELDQETRVETCTLATFYFTHKFDKSRPFANDDLEEDAIDFVDTYGAYLDIYKCLKSAGKFRSGTLIKKLVEAARYDQAHKEAIKALQKPNVLLFYQPVSHSHAVRLNQIHNLIAFACCPFQHMLSALLDLIPSVSSCTSGSDLVVLAVSAYPDVQPWYVKSVLTAESGFYMSYLSSLLHHEDGHDAARRDSALVKVRIVEVLCYDSSPKFTHPRQEFCEILTSQGNSEGFFHIASRGDPSSRLYFRDLPFLLDIGMRMEEFGLALNLANEIISSRRYRKDRSILSSVIQRLSLISSKAVEGAGGELNTQLLCLVVPFLSEYASIFKSAGLDIDLTSELTKVLQVCRAKSQNDDDYSTGNIDACISVISENSPPDKVLQVLSQWDHLSMHSSAFVDAIHTCLIRGAREGVRSELSGSLLRVRRAREEGRRPDLVTTSWYDLEQDASQDEGEHEKDGPTIWNSVLSGSVPIHC</sequence>
<dbReference type="PROSITE" id="PS50106">
    <property type="entry name" value="PDZ"/>
    <property type="match status" value="1"/>
</dbReference>
<protein>
    <recommendedName>
        <fullName evidence="2">PDZ domain-containing protein</fullName>
    </recommendedName>
</protein>
<feature type="domain" description="PDZ" evidence="2">
    <location>
        <begin position="382"/>
        <end position="463"/>
    </location>
</feature>
<dbReference type="Proteomes" id="UP000266841">
    <property type="component" value="Unassembled WGS sequence"/>
</dbReference>
<comment type="caution">
    <text evidence="3">The sequence shown here is derived from an EMBL/GenBank/DDBJ whole genome shotgun (WGS) entry which is preliminary data.</text>
</comment>
<evidence type="ECO:0000313" key="3">
    <source>
        <dbReference type="EMBL" id="EJK47032.1"/>
    </source>
</evidence>
<evidence type="ECO:0000259" key="2">
    <source>
        <dbReference type="PROSITE" id="PS50106"/>
    </source>
</evidence>
<organism evidence="3 4">
    <name type="scientific">Thalassiosira oceanica</name>
    <name type="common">Marine diatom</name>
    <dbReference type="NCBI Taxonomy" id="159749"/>
    <lineage>
        <taxon>Eukaryota</taxon>
        <taxon>Sar</taxon>
        <taxon>Stramenopiles</taxon>
        <taxon>Ochrophyta</taxon>
        <taxon>Bacillariophyta</taxon>
        <taxon>Coscinodiscophyceae</taxon>
        <taxon>Thalassiosirophycidae</taxon>
        <taxon>Thalassiosirales</taxon>
        <taxon>Thalassiosiraceae</taxon>
        <taxon>Thalassiosira</taxon>
    </lineage>
</organism>
<feature type="compositionally biased region" description="Basic and acidic residues" evidence="1">
    <location>
        <begin position="573"/>
        <end position="592"/>
    </location>
</feature>
<dbReference type="eggNOG" id="ENOG502SH4I">
    <property type="taxonomic scope" value="Eukaryota"/>
</dbReference>
<feature type="region of interest" description="Disordered" evidence="1">
    <location>
        <begin position="559"/>
        <end position="592"/>
    </location>
</feature>
<dbReference type="InterPro" id="IPR001478">
    <property type="entry name" value="PDZ"/>
</dbReference>
<dbReference type="CDD" id="cd00136">
    <property type="entry name" value="PDZ_canonical"/>
    <property type="match status" value="1"/>
</dbReference>
<evidence type="ECO:0000313" key="4">
    <source>
        <dbReference type="Proteomes" id="UP000266841"/>
    </source>
</evidence>
<feature type="compositionally biased region" description="Low complexity" evidence="1">
    <location>
        <begin position="723"/>
        <end position="738"/>
    </location>
</feature>
<name>K0RK03_THAOC</name>
<feature type="compositionally biased region" description="Polar residues" evidence="1">
    <location>
        <begin position="131"/>
        <end position="142"/>
    </location>
</feature>
<proteinExistence type="predicted"/>
<dbReference type="OMA" id="HTCLIRG"/>
<feature type="region of interest" description="Disordered" evidence="1">
    <location>
        <begin position="192"/>
        <end position="219"/>
    </location>
</feature>
<reference evidence="3 4" key="1">
    <citation type="journal article" date="2012" name="Genome Biol.">
        <title>Genome and low-iron response of an oceanic diatom adapted to chronic iron limitation.</title>
        <authorList>
            <person name="Lommer M."/>
            <person name="Specht M."/>
            <person name="Roy A.S."/>
            <person name="Kraemer L."/>
            <person name="Andreson R."/>
            <person name="Gutowska M.A."/>
            <person name="Wolf J."/>
            <person name="Bergner S.V."/>
            <person name="Schilhabel M.B."/>
            <person name="Klostermeier U.C."/>
            <person name="Beiko R.G."/>
            <person name="Rosenstiel P."/>
            <person name="Hippler M."/>
            <person name="Laroche J."/>
        </authorList>
    </citation>
    <scope>NUCLEOTIDE SEQUENCE [LARGE SCALE GENOMIC DNA]</scope>
    <source>
        <strain evidence="3 4">CCMP1005</strain>
    </source>
</reference>
<feature type="compositionally biased region" description="Basic residues" evidence="1">
    <location>
        <begin position="192"/>
        <end position="201"/>
    </location>
</feature>
<feature type="region of interest" description="Disordered" evidence="1">
    <location>
        <begin position="1"/>
        <end position="159"/>
    </location>
</feature>
<feature type="region of interest" description="Disordered" evidence="1">
    <location>
        <begin position="311"/>
        <end position="352"/>
    </location>
</feature>
<feature type="non-terminal residue" evidence="3">
    <location>
        <position position="1"/>
    </location>
</feature>
<accession>K0RK03</accession>
<feature type="compositionally biased region" description="Polar residues" evidence="1">
    <location>
        <begin position="99"/>
        <end position="111"/>
    </location>
</feature>
<evidence type="ECO:0000256" key="1">
    <source>
        <dbReference type="SAM" id="MobiDB-lite"/>
    </source>
</evidence>
<dbReference type="EMBL" id="AGNL01047409">
    <property type="protein sequence ID" value="EJK47032.1"/>
    <property type="molecule type" value="Genomic_DNA"/>
</dbReference>
<feature type="region of interest" description="Disordered" evidence="1">
    <location>
        <begin position="711"/>
        <end position="743"/>
    </location>
</feature>